<reference evidence="4" key="2">
    <citation type="submission" date="2024-04" db="EMBL/GenBank/DDBJ databases">
        <authorList>
            <person name="Chen Y."/>
            <person name="Shah S."/>
            <person name="Dougan E. K."/>
            <person name="Thang M."/>
            <person name="Chan C."/>
        </authorList>
    </citation>
    <scope>NUCLEOTIDE SEQUENCE [LARGE SCALE GENOMIC DNA]</scope>
</reference>
<dbReference type="AlphaFoldDB" id="A0A9P1GDY4"/>
<comment type="caution">
    <text evidence="3">The sequence shown here is derived from an EMBL/GenBank/DDBJ whole genome shotgun (WGS) entry which is preliminary data.</text>
</comment>
<gene>
    <name evidence="3" type="ORF">C1SCF055_LOCUS34848</name>
</gene>
<reference evidence="3" key="1">
    <citation type="submission" date="2022-10" db="EMBL/GenBank/DDBJ databases">
        <authorList>
            <person name="Chen Y."/>
            <person name="Dougan E. K."/>
            <person name="Chan C."/>
            <person name="Rhodes N."/>
            <person name="Thang M."/>
        </authorList>
    </citation>
    <scope>NUCLEOTIDE SEQUENCE</scope>
</reference>
<dbReference type="EMBL" id="CAMXCT010004546">
    <property type="protein sequence ID" value="CAI4009493.1"/>
    <property type="molecule type" value="Genomic_DNA"/>
</dbReference>
<feature type="transmembrane region" description="Helical" evidence="2">
    <location>
        <begin position="154"/>
        <end position="179"/>
    </location>
</feature>
<protein>
    <submittedName>
        <fullName evidence="3">Uncharacterized protein</fullName>
    </submittedName>
</protein>
<evidence type="ECO:0000256" key="1">
    <source>
        <dbReference type="SAM" id="Coils"/>
    </source>
</evidence>
<evidence type="ECO:0000313" key="3">
    <source>
        <dbReference type="EMBL" id="CAI4009493.1"/>
    </source>
</evidence>
<keyword evidence="2" id="KW-0472">Membrane</keyword>
<keyword evidence="5" id="KW-1185">Reference proteome</keyword>
<dbReference type="EMBL" id="CAMXCT030004546">
    <property type="protein sequence ID" value="CAL4796805.1"/>
    <property type="molecule type" value="Genomic_DNA"/>
</dbReference>
<proteinExistence type="predicted"/>
<keyword evidence="2" id="KW-1133">Transmembrane helix</keyword>
<dbReference type="EMBL" id="CAMXCT020004546">
    <property type="protein sequence ID" value="CAL1162868.1"/>
    <property type="molecule type" value="Genomic_DNA"/>
</dbReference>
<accession>A0A9P1GDY4</accession>
<keyword evidence="2" id="KW-0812">Transmembrane</keyword>
<feature type="coiled-coil region" evidence="1">
    <location>
        <begin position="104"/>
        <end position="149"/>
    </location>
</feature>
<evidence type="ECO:0000313" key="4">
    <source>
        <dbReference type="EMBL" id="CAL1162868.1"/>
    </source>
</evidence>
<dbReference type="OrthoDB" id="448983at2759"/>
<organism evidence="3">
    <name type="scientific">Cladocopium goreaui</name>
    <dbReference type="NCBI Taxonomy" id="2562237"/>
    <lineage>
        <taxon>Eukaryota</taxon>
        <taxon>Sar</taxon>
        <taxon>Alveolata</taxon>
        <taxon>Dinophyceae</taxon>
        <taxon>Suessiales</taxon>
        <taxon>Symbiodiniaceae</taxon>
        <taxon>Cladocopium</taxon>
    </lineage>
</organism>
<dbReference type="Proteomes" id="UP001152797">
    <property type="component" value="Unassembled WGS sequence"/>
</dbReference>
<sequence>MIKDSMEQDQINAKSLNNMEEHLRSLGDHRAANCLVQRSKDALDHSLKQVVPMRQHIEEIAQLLNEVVDPEIQADASSLTSIMLSVQDESKAACAIAATGTEKFQAITKELQDIQAEYQATAAEARKQVEEAQANVEKYKEMAEMKRTRRNASAAILAVSSTVPVAKTGVAGACLAVGAEATASIPLIGPVLTTTTAGVAAFNPVGVAVGVGFGAVFGLIAIKSYFDANDASYHCQQALESKATAETEVEAKQGVAEKAEETEQVAGAMVVKARVHKEMWGGVAQSAEKAATTFSTLKRIDPTGARRKRFEDKMKAYAEDLLYFVQAIDQYLFFLYKQGFFPPTFRIENAMGKDRFLKVQKEFEATYATPAAPGLKHEATEAMEPMDG</sequence>
<feature type="transmembrane region" description="Helical" evidence="2">
    <location>
        <begin position="199"/>
        <end position="222"/>
    </location>
</feature>
<evidence type="ECO:0000313" key="5">
    <source>
        <dbReference type="Proteomes" id="UP001152797"/>
    </source>
</evidence>
<keyword evidence="1" id="KW-0175">Coiled coil</keyword>
<evidence type="ECO:0000256" key="2">
    <source>
        <dbReference type="SAM" id="Phobius"/>
    </source>
</evidence>
<name>A0A9P1GDY4_9DINO</name>